<keyword evidence="13" id="KW-1185">Reference proteome</keyword>
<dbReference type="STRING" id="1134406.ADN00_17485"/>
<keyword evidence="4 10" id="KW-1003">Cell membrane</keyword>
<feature type="transmembrane region" description="Helical" evidence="9">
    <location>
        <begin position="115"/>
        <end position="136"/>
    </location>
</feature>
<evidence type="ECO:0000256" key="5">
    <source>
        <dbReference type="ARBA" id="ARBA00022592"/>
    </source>
</evidence>
<reference evidence="12 13" key="1">
    <citation type="submission" date="2015-07" db="EMBL/GenBank/DDBJ databases">
        <title>Genome sequence of Ornatilinea apprima DSM 23815.</title>
        <authorList>
            <person name="Hemp J."/>
            <person name="Ward L.M."/>
            <person name="Pace L.A."/>
            <person name="Fischer W.W."/>
        </authorList>
    </citation>
    <scope>NUCLEOTIDE SEQUENCE [LARGE SCALE GENOMIC DNA]</scope>
    <source>
        <strain evidence="12 13">P3M-1</strain>
    </source>
</reference>
<dbReference type="GO" id="GO:0005315">
    <property type="term" value="F:phosphate transmembrane transporter activity"/>
    <property type="evidence" value="ECO:0007669"/>
    <property type="project" value="InterPro"/>
</dbReference>
<comment type="caution">
    <text evidence="12">The sequence shown here is derived from an EMBL/GenBank/DDBJ whole genome shotgun (WGS) entry which is preliminary data.</text>
</comment>
<feature type="transmembrane region" description="Helical" evidence="9">
    <location>
        <begin position="148"/>
        <end position="167"/>
    </location>
</feature>
<dbReference type="CDD" id="cd06261">
    <property type="entry name" value="TM_PBP2"/>
    <property type="match status" value="1"/>
</dbReference>
<dbReference type="InterPro" id="IPR035906">
    <property type="entry name" value="MetI-like_sf"/>
</dbReference>
<organism evidence="12 13">
    <name type="scientific">Ornatilinea apprima</name>
    <dbReference type="NCBI Taxonomy" id="1134406"/>
    <lineage>
        <taxon>Bacteria</taxon>
        <taxon>Bacillati</taxon>
        <taxon>Chloroflexota</taxon>
        <taxon>Anaerolineae</taxon>
        <taxon>Anaerolineales</taxon>
        <taxon>Anaerolineaceae</taxon>
        <taxon>Ornatilinea</taxon>
    </lineage>
</organism>
<evidence type="ECO:0000256" key="6">
    <source>
        <dbReference type="ARBA" id="ARBA00022692"/>
    </source>
</evidence>
<evidence type="ECO:0000313" key="12">
    <source>
        <dbReference type="EMBL" id="KPL71472.1"/>
    </source>
</evidence>
<dbReference type="InterPro" id="IPR051124">
    <property type="entry name" value="Phosphate_Transport_Permease"/>
</dbReference>
<evidence type="ECO:0000256" key="4">
    <source>
        <dbReference type="ARBA" id="ARBA00022475"/>
    </source>
</evidence>
<proteinExistence type="inferred from homology"/>
<comment type="function">
    <text evidence="10">Part of the binding-protein-dependent transport system for phosphate; probably responsible for the translocation of the substrate across the membrane.</text>
</comment>
<sequence>MASKAKRINHYSEAVITAIIRTAGYLSVLFVALISFFLFREAIPVVFKIPAGTLLNTRWYPIEGLYGLLPLLLGSLTITLGASLIAIPLGLLTAVYISEIAPPWTKEILKPMVEILAGIPSVVLGFLGILVLSPFLRETFNLPTGLTALAGSILLGWAAIPTIVSVSEDALNTVPASFREASLALGCTRWQTIWGVTVPSARSGIITAIMLGVGRVIGETMTVMMVTGNAPTMPAGLRTILLPIRTMTATIASEMGEVAKGSDHYQVLFFIGLILFLFSLIINIVAFQISARRVKRSERLLS</sequence>
<dbReference type="GO" id="GO:0005886">
    <property type="term" value="C:plasma membrane"/>
    <property type="evidence" value="ECO:0007669"/>
    <property type="project" value="UniProtKB-SubCell"/>
</dbReference>
<comment type="caution">
    <text evidence="10">Lacks conserved residue(s) required for the propagation of feature annotation.</text>
</comment>
<gene>
    <name evidence="12" type="ORF">ADN00_17485</name>
</gene>
<dbReference type="EMBL" id="LGCL01000041">
    <property type="protein sequence ID" value="KPL71472.1"/>
    <property type="molecule type" value="Genomic_DNA"/>
</dbReference>
<evidence type="ECO:0000256" key="10">
    <source>
        <dbReference type="RuleBase" id="RU363054"/>
    </source>
</evidence>
<keyword evidence="3 9" id="KW-0813">Transport</keyword>
<dbReference type="OrthoDB" id="9785113at2"/>
<evidence type="ECO:0000259" key="11">
    <source>
        <dbReference type="PROSITE" id="PS50928"/>
    </source>
</evidence>
<accession>A0A0P6XQ42</accession>
<evidence type="ECO:0000256" key="1">
    <source>
        <dbReference type="ARBA" id="ARBA00004651"/>
    </source>
</evidence>
<evidence type="ECO:0000313" key="13">
    <source>
        <dbReference type="Proteomes" id="UP000050417"/>
    </source>
</evidence>
<dbReference type="GO" id="GO:0006817">
    <property type="term" value="P:phosphate ion transport"/>
    <property type="evidence" value="ECO:0007669"/>
    <property type="project" value="UniProtKB-KW"/>
</dbReference>
<feature type="transmembrane region" description="Helical" evidence="9">
    <location>
        <begin position="68"/>
        <end position="95"/>
    </location>
</feature>
<comment type="similarity">
    <text evidence="2 10">Belongs to the binding-protein-dependent transport system permease family. CysTW subfamily.</text>
</comment>
<keyword evidence="8 9" id="KW-0472">Membrane</keyword>
<evidence type="ECO:0000256" key="8">
    <source>
        <dbReference type="ARBA" id="ARBA00023136"/>
    </source>
</evidence>
<dbReference type="PROSITE" id="PS50928">
    <property type="entry name" value="ABC_TM1"/>
    <property type="match status" value="1"/>
</dbReference>
<dbReference type="Pfam" id="PF00528">
    <property type="entry name" value="BPD_transp_1"/>
    <property type="match status" value="1"/>
</dbReference>
<dbReference type="AlphaFoldDB" id="A0A0P6XQ42"/>
<keyword evidence="5 10" id="KW-0592">Phosphate transport</keyword>
<dbReference type="RefSeq" id="WP_075064336.1">
    <property type="nucleotide sequence ID" value="NZ_LGCL01000041.1"/>
</dbReference>
<dbReference type="SUPFAM" id="SSF161098">
    <property type="entry name" value="MetI-like"/>
    <property type="match status" value="1"/>
</dbReference>
<comment type="subcellular location">
    <subcellularLocation>
        <location evidence="1 9">Cell membrane</location>
        <topology evidence="1 9">Multi-pass membrane protein</topology>
    </subcellularLocation>
</comment>
<dbReference type="NCBIfam" id="TIGR02138">
    <property type="entry name" value="phosphate_pstC"/>
    <property type="match status" value="1"/>
</dbReference>
<evidence type="ECO:0000256" key="7">
    <source>
        <dbReference type="ARBA" id="ARBA00022989"/>
    </source>
</evidence>
<evidence type="ECO:0000256" key="9">
    <source>
        <dbReference type="RuleBase" id="RU363032"/>
    </source>
</evidence>
<dbReference type="PANTHER" id="PTHR30425:SF1">
    <property type="entry name" value="PHOSPHATE TRANSPORT SYSTEM PERMEASE PROTEIN PSTC"/>
    <property type="match status" value="1"/>
</dbReference>
<dbReference type="InterPro" id="IPR011864">
    <property type="entry name" value="Phosphate_PstC"/>
</dbReference>
<evidence type="ECO:0000256" key="3">
    <source>
        <dbReference type="ARBA" id="ARBA00022448"/>
    </source>
</evidence>
<dbReference type="Gene3D" id="1.10.3720.10">
    <property type="entry name" value="MetI-like"/>
    <property type="match status" value="1"/>
</dbReference>
<feature type="transmembrane region" description="Helical" evidence="9">
    <location>
        <begin position="15"/>
        <end position="39"/>
    </location>
</feature>
<dbReference type="PATRIC" id="fig|1134406.4.peg.564"/>
<name>A0A0P6XQ42_9CHLR</name>
<keyword evidence="7 9" id="KW-1133">Transmembrane helix</keyword>
<feature type="transmembrane region" description="Helical" evidence="9">
    <location>
        <begin position="267"/>
        <end position="289"/>
    </location>
</feature>
<protein>
    <recommendedName>
        <fullName evidence="10">Phosphate transport system permease protein</fullName>
    </recommendedName>
</protein>
<dbReference type="Proteomes" id="UP000050417">
    <property type="component" value="Unassembled WGS sequence"/>
</dbReference>
<dbReference type="PANTHER" id="PTHR30425">
    <property type="entry name" value="PHOSPHATE TRANSPORT SYSTEM PERMEASE PROTEIN PST"/>
    <property type="match status" value="1"/>
</dbReference>
<evidence type="ECO:0000256" key="2">
    <source>
        <dbReference type="ARBA" id="ARBA00007069"/>
    </source>
</evidence>
<keyword evidence="6 9" id="KW-0812">Transmembrane</keyword>
<dbReference type="InterPro" id="IPR000515">
    <property type="entry name" value="MetI-like"/>
</dbReference>
<feature type="domain" description="ABC transmembrane type-1" evidence="11">
    <location>
        <begin position="72"/>
        <end position="286"/>
    </location>
</feature>